<dbReference type="CDD" id="cd00038">
    <property type="entry name" value="CAP_ED"/>
    <property type="match status" value="1"/>
</dbReference>
<dbReference type="InterPro" id="IPR000595">
    <property type="entry name" value="cNMP-bd_dom"/>
</dbReference>
<reference evidence="3" key="1">
    <citation type="journal article" date="2017" name="Proc. Natl. Acad. Sci. U.S.A.">
        <title>Simulation of Deepwater Horizon oil plume reveals substrate specialization within a complex community of hydrocarbon-degraders.</title>
        <authorList>
            <person name="Hu P."/>
            <person name="Dubinsky E.A."/>
            <person name="Probst A.J."/>
            <person name="Wang J."/>
            <person name="Sieber C.M.K."/>
            <person name="Tom L.M."/>
            <person name="Gardinali P."/>
            <person name="Banfield J.F."/>
            <person name="Atlas R.M."/>
            <person name="Andersen G.L."/>
        </authorList>
    </citation>
    <scope>NUCLEOTIDE SEQUENCE [LARGE SCALE GENOMIC DNA]</scope>
</reference>
<dbReference type="EMBL" id="MAAO01000006">
    <property type="protein sequence ID" value="OUR97197.1"/>
    <property type="molecule type" value="Genomic_DNA"/>
</dbReference>
<dbReference type="PANTHER" id="PTHR24567">
    <property type="entry name" value="CRP FAMILY TRANSCRIPTIONAL REGULATORY PROTEIN"/>
    <property type="match status" value="1"/>
</dbReference>
<dbReference type="AlphaFoldDB" id="A0A1Y5F8D1"/>
<feature type="domain" description="Cyclic nucleotide-binding" evidence="1">
    <location>
        <begin position="1"/>
        <end position="84"/>
    </location>
</feature>
<organism evidence="2 3">
    <name type="scientific">Halobacteriovorax marinus</name>
    <dbReference type="NCBI Taxonomy" id="97084"/>
    <lineage>
        <taxon>Bacteria</taxon>
        <taxon>Pseudomonadati</taxon>
        <taxon>Bdellovibrionota</taxon>
        <taxon>Bacteriovoracia</taxon>
        <taxon>Bacteriovoracales</taxon>
        <taxon>Halobacteriovoraceae</taxon>
        <taxon>Halobacteriovorax</taxon>
    </lineage>
</organism>
<dbReference type="Gene3D" id="2.60.120.10">
    <property type="entry name" value="Jelly Rolls"/>
    <property type="match status" value="1"/>
</dbReference>
<evidence type="ECO:0000313" key="3">
    <source>
        <dbReference type="Proteomes" id="UP000196531"/>
    </source>
</evidence>
<proteinExistence type="predicted"/>
<dbReference type="PROSITE" id="PS50042">
    <property type="entry name" value="CNMP_BINDING_3"/>
    <property type="match status" value="1"/>
</dbReference>
<dbReference type="PANTHER" id="PTHR24567:SF74">
    <property type="entry name" value="HTH-TYPE TRANSCRIPTIONAL REGULATOR ARCR"/>
    <property type="match status" value="1"/>
</dbReference>
<dbReference type="GO" id="GO:0003700">
    <property type="term" value="F:DNA-binding transcription factor activity"/>
    <property type="evidence" value="ECO:0007669"/>
    <property type="project" value="TreeGrafter"/>
</dbReference>
<comment type="caution">
    <text evidence="2">The sequence shown here is derived from an EMBL/GenBank/DDBJ whole genome shotgun (WGS) entry which is preliminary data.</text>
</comment>
<sequence length="156" mass="17336">MTEISGPLTMNLKKGDIICAEGQDDCDLFIIHSGKILIFVSKGTKVTPLAHLGAGEYLGELSFFDKKKRSASAVCLEDTTIIKIPVEEIDNQFPAWLVTIAQSITSRLRSADELLAQKGIRKKNVQTMSSLEIEDQREFFQALEKFRASNNLSEEA</sequence>
<dbReference type="Pfam" id="PF00027">
    <property type="entry name" value="cNMP_binding"/>
    <property type="match status" value="1"/>
</dbReference>
<dbReference type="Proteomes" id="UP000196531">
    <property type="component" value="Unassembled WGS sequence"/>
</dbReference>
<accession>A0A1Y5F8D1</accession>
<name>A0A1Y5F8D1_9BACT</name>
<protein>
    <recommendedName>
        <fullName evidence="1">Cyclic nucleotide-binding domain-containing protein</fullName>
    </recommendedName>
</protein>
<dbReference type="InterPro" id="IPR014710">
    <property type="entry name" value="RmlC-like_jellyroll"/>
</dbReference>
<dbReference type="SUPFAM" id="SSF51206">
    <property type="entry name" value="cAMP-binding domain-like"/>
    <property type="match status" value="1"/>
</dbReference>
<gene>
    <name evidence="2" type="ORF">A9Q84_12790</name>
</gene>
<dbReference type="GO" id="GO:0005829">
    <property type="term" value="C:cytosol"/>
    <property type="evidence" value="ECO:0007669"/>
    <property type="project" value="TreeGrafter"/>
</dbReference>
<evidence type="ECO:0000313" key="2">
    <source>
        <dbReference type="EMBL" id="OUR97197.1"/>
    </source>
</evidence>
<evidence type="ECO:0000259" key="1">
    <source>
        <dbReference type="PROSITE" id="PS50042"/>
    </source>
</evidence>
<dbReference type="InterPro" id="IPR050397">
    <property type="entry name" value="Env_Response_Regulators"/>
</dbReference>
<dbReference type="InterPro" id="IPR018490">
    <property type="entry name" value="cNMP-bd_dom_sf"/>
</dbReference>